<dbReference type="AlphaFoldDB" id="A0A418WID9"/>
<dbReference type="Proteomes" id="UP000284605">
    <property type="component" value="Unassembled WGS sequence"/>
</dbReference>
<name>A0A418WID9_9PROT</name>
<accession>A0A418WID9</accession>
<protein>
    <submittedName>
        <fullName evidence="1">Uncharacterized protein</fullName>
    </submittedName>
</protein>
<gene>
    <name evidence="1" type="ORF">D3874_24980</name>
</gene>
<evidence type="ECO:0000313" key="2">
    <source>
        <dbReference type="Proteomes" id="UP000284605"/>
    </source>
</evidence>
<organism evidence="1 2">
    <name type="scientific">Oleomonas cavernae</name>
    <dbReference type="NCBI Taxonomy" id="2320859"/>
    <lineage>
        <taxon>Bacteria</taxon>
        <taxon>Pseudomonadati</taxon>
        <taxon>Pseudomonadota</taxon>
        <taxon>Alphaproteobacteria</taxon>
        <taxon>Acetobacterales</taxon>
        <taxon>Acetobacteraceae</taxon>
        <taxon>Oleomonas</taxon>
    </lineage>
</organism>
<comment type="caution">
    <text evidence="1">The sequence shown here is derived from an EMBL/GenBank/DDBJ whole genome shotgun (WGS) entry which is preliminary data.</text>
</comment>
<dbReference type="EMBL" id="QYUK01000011">
    <property type="protein sequence ID" value="RJF89816.1"/>
    <property type="molecule type" value="Genomic_DNA"/>
</dbReference>
<proteinExistence type="predicted"/>
<evidence type="ECO:0000313" key="1">
    <source>
        <dbReference type="EMBL" id="RJF89816.1"/>
    </source>
</evidence>
<sequence>MKISKRSAAATWREMTVRRVSGRRRACFDDGLAGLGGSHSMPTVSASRMVAPSRVNSSIVRYRSLPCSRYFSMPVAGSWPLRDHLHVLQPTEESSQERDHPICRDGVLVTNSPMKRGHLGLGHVDGPLRANGRSDMQAPVALVKRHGAGFAIVAGLLLVAPRQLVDGLGPTGLGLVAGRILAQAYGRQDILDGLASLAGVGLLAGAL</sequence>
<reference evidence="1 2" key="1">
    <citation type="submission" date="2018-09" db="EMBL/GenBank/DDBJ databases">
        <authorList>
            <person name="Zhu H."/>
        </authorList>
    </citation>
    <scope>NUCLEOTIDE SEQUENCE [LARGE SCALE GENOMIC DNA]</scope>
    <source>
        <strain evidence="1 2">K1W22B-8</strain>
    </source>
</reference>
<keyword evidence="2" id="KW-1185">Reference proteome</keyword>